<evidence type="ECO:0000313" key="3">
    <source>
        <dbReference type="Proteomes" id="UP000051386"/>
    </source>
</evidence>
<keyword evidence="3" id="KW-1185">Reference proteome</keyword>
<feature type="signal peptide" evidence="1">
    <location>
        <begin position="1"/>
        <end position="22"/>
    </location>
</feature>
<feature type="chain" id="PRO_5006395364" description="DUF4124 domain-containing protein" evidence="1">
    <location>
        <begin position="23"/>
        <end position="191"/>
    </location>
</feature>
<dbReference type="EMBL" id="LDJK01000019">
    <property type="protein sequence ID" value="KRG74846.1"/>
    <property type="molecule type" value="Genomic_DNA"/>
</dbReference>
<evidence type="ECO:0008006" key="4">
    <source>
        <dbReference type="Google" id="ProtNLM"/>
    </source>
</evidence>
<protein>
    <recommendedName>
        <fullName evidence="4">DUF4124 domain-containing protein</fullName>
    </recommendedName>
</protein>
<dbReference type="Proteomes" id="UP000051386">
    <property type="component" value="Unassembled WGS sequence"/>
</dbReference>
<dbReference type="PATRIC" id="fig|517011.3.peg.752"/>
<proteinExistence type="predicted"/>
<name>A0A0R0DAH2_9GAMM</name>
<gene>
    <name evidence="2" type="ORF">ABB28_06310</name>
</gene>
<accession>A0A0R0DAH2</accession>
<dbReference type="RefSeq" id="WP_057507821.1">
    <property type="nucleotide sequence ID" value="NZ_JANUEG010000019.1"/>
</dbReference>
<dbReference type="AlphaFoldDB" id="A0A0R0DAH2"/>
<evidence type="ECO:0000256" key="1">
    <source>
        <dbReference type="SAM" id="SignalP"/>
    </source>
</evidence>
<evidence type="ECO:0000313" key="2">
    <source>
        <dbReference type="EMBL" id="KRG74846.1"/>
    </source>
</evidence>
<reference evidence="2 3" key="1">
    <citation type="submission" date="2015-05" db="EMBL/GenBank/DDBJ databases">
        <title>Genome sequencing and analysis of members of genus Stenotrophomonas.</title>
        <authorList>
            <person name="Patil P.P."/>
            <person name="Midha S."/>
            <person name="Patil P.B."/>
        </authorList>
    </citation>
    <scope>NUCLEOTIDE SEQUENCE [LARGE SCALE GENOMIC DNA]</scope>
    <source>
        <strain evidence="2 3">DSM 21508</strain>
    </source>
</reference>
<organism evidence="2 3">
    <name type="scientific">Stenotrophomonas chelatiphaga</name>
    <dbReference type="NCBI Taxonomy" id="517011"/>
    <lineage>
        <taxon>Bacteria</taxon>
        <taxon>Pseudomonadati</taxon>
        <taxon>Pseudomonadota</taxon>
        <taxon>Gammaproteobacteria</taxon>
        <taxon>Lysobacterales</taxon>
        <taxon>Lysobacteraceae</taxon>
        <taxon>Stenotrophomonas</taxon>
    </lineage>
</organism>
<keyword evidence="1" id="KW-0732">Signal</keyword>
<comment type="caution">
    <text evidence="2">The sequence shown here is derived from an EMBL/GenBank/DDBJ whole genome shotgun (WGS) entry which is preliminary data.</text>
</comment>
<sequence>MKILACLPLLLLLSALPAPAHAQQAQRLNRCTDAGGQSVYTDRPCESLGARSRLPEPATAAAGNTQQRNTLGASCPRRLSELVGALRGAMAANDVNRLSTLYLWGAVSDAGAQRILGQLESIARRPLVDIVPVYPQRQEPLLPAADGMVEAGDDRPNPIALRLEQVLPGTATPARSVLGLRRQYGCFWITL</sequence>